<evidence type="ECO:0000313" key="2">
    <source>
        <dbReference type="EMBL" id="GAK54781.1"/>
    </source>
</evidence>
<name>A0A0S6W5A9_VECG1</name>
<organism evidence="2">
    <name type="scientific">Vecturithrix granuli</name>
    <dbReference type="NCBI Taxonomy" id="1499967"/>
    <lineage>
        <taxon>Bacteria</taxon>
        <taxon>Candidatus Moduliflexota</taxon>
        <taxon>Candidatus Vecturitrichia</taxon>
        <taxon>Candidatus Vecturitrichales</taxon>
        <taxon>Candidatus Vecturitrichaceae</taxon>
        <taxon>Candidatus Vecturithrix</taxon>
    </lineage>
</organism>
<dbReference type="PANTHER" id="PTHR36558:SF1">
    <property type="entry name" value="RESTRICTION ENDONUCLEASE DOMAIN-CONTAINING PROTEIN-RELATED"/>
    <property type="match status" value="1"/>
</dbReference>
<dbReference type="SUPFAM" id="SSF52980">
    <property type="entry name" value="Restriction endonuclease-like"/>
    <property type="match status" value="1"/>
</dbReference>
<sequence length="185" mass="21666">MALSQSIEYISEDDYLRGEQESAIRHEYINGIVYAMAGASDKHNTIAGNAFALLHANLPDHCEVFMSDMKLRMEVQGETIFYYPDVLVSCADDDRAIYYRERPCLIIEVLSQSTRRQDRFEKFMAYKDLSSLQEYLILEQEYRAAALFRRRTGWQPELYQDGDIHLESVHLTMSMDALYHRVRFV</sequence>
<dbReference type="HOGENOM" id="CLU_076312_6_2_0"/>
<keyword evidence="3" id="KW-1185">Reference proteome</keyword>
<dbReference type="Pfam" id="PF05685">
    <property type="entry name" value="Uma2"/>
    <property type="match status" value="1"/>
</dbReference>
<dbReference type="AlphaFoldDB" id="A0A0S6W5A9"/>
<dbReference type="EMBL" id="DF820463">
    <property type="protein sequence ID" value="GAK54781.1"/>
    <property type="molecule type" value="Genomic_DNA"/>
</dbReference>
<accession>A0A0S6W5A9</accession>
<dbReference type="eggNOG" id="COG4636">
    <property type="taxonomic scope" value="Bacteria"/>
</dbReference>
<dbReference type="CDD" id="cd06260">
    <property type="entry name" value="DUF820-like"/>
    <property type="match status" value="1"/>
</dbReference>
<dbReference type="STRING" id="1499967.U27_01611"/>
<dbReference type="InterPro" id="IPR012296">
    <property type="entry name" value="Nuclease_put_TT1808"/>
</dbReference>
<proteinExistence type="predicted"/>
<dbReference type="Gene3D" id="3.90.1570.10">
    <property type="entry name" value="tt1808, chain A"/>
    <property type="match status" value="1"/>
</dbReference>
<protein>
    <recommendedName>
        <fullName evidence="1">Putative restriction endonuclease domain-containing protein</fullName>
    </recommendedName>
</protein>
<dbReference type="Proteomes" id="UP000030661">
    <property type="component" value="Unassembled WGS sequence"/>
</dbReference>
<dbReference type="InterPro" id="IPR008538">
    <property type="entry name" value="Uma2"/>
</dbReference>
<dbReference type="InterPro" id="IPR011335">
    <property type="entry name" value="Restrct_endonuc-II-like"/>
</dbReference>
<gene>
    <name evidence="2" type="ORF">U27_01611</name>
</gene>
<feature type="domain" description="Putative restriction endonuclease" evidence="1">
    <location>
        <begin position="13"/>
        <end position="163"/>
    </location>
</feature>
<evidence type="ECO:0000259" key="1">
    <source>
        <dbReference type="Pfam" id="PF05685"/>
    </source>
</evidence>
<reference evidence="2" key="1">
    <citation type="journal article" date="2015" name="PeerJ">
        <title>First genomic representation of candidate bacterial phylum KSB3 points to enhanced environmental sensing as a trigger of wastewater bulking.</title>
        <authorList>
            <person name="Sekiguchi Y."/>
            <person name="Ohashi A."/>
            <person name="Parks D.H."/>
            <person name="Yamauchi T."/>
            <person name="Tyson G.W."/>
            <person name="Hugenholtz P."/>
        </authorList>
    </citation>
    <scope>NUCLEOTIDE SEQUENCE [LARGE SCALE GENOMIC DNA]</scope>
</reference>
<dbReference type="PANTHER" id="PTHR36558">
    <property type="entry name" value="GLR1098 PROTEIN"/>
    <property type="match status" value="1"/>
</dbReference>
<evidence type="ECO:0000313" key="3">
    <source>
        <dbReference type="Proteomes" id="UP000030661"/>
    </source>
</evidence>